<keyword evidence="1" id="KW-1185">Reference proteome</keyword>
<organism evidence="1 2">
    <name type="scientific">Camelina sativa</name>
    <name type="common">False flax</name>
    <name type="synonym">Myagrum sativum</name>
    <dbReference type="NCBI Taxonomy" id="90675"/>
    <lineage>
        <taxon>Eukaryota</taxon>
        <taxon>Viridiplantae</taxon>
        <taxon>Streptophyta</taxon>
        <taxon>Embryophyta</taxon>
        <taxon>Tracheophyta</taxon>
        <taxon>Spermatophyta</taxon>
        <taxon>Magnoliopsida</taxon>
        <taxon>eudicotyledons</taxon>
        <taxon>Gunneridae</taxon>
        <taxon>Pentapetalae</taxon>
        <taxon>rosids</taxon>
        <taxon>malvids</taxon>
        <taxon>Brassicales</taxon>
        <taxon>Brassicaceae</taxon>
        <taxon>Camelineae</taxon>
        <taxon>Camelina</taxon>
    </lineage>
</organism>
<proteinExistence type="predicted"/>
<dbReference type="GeneID" id="104707416"/>
<sequence>MLLPLLPIYLKRRTRCLPPVDFLEDNVGNEALCIAANTERDGSIITCDTKSWKQKESKPIKNKSILTFNVSADVKLLAMRIRIRRRRRYRRISKRHVEWMRLRRNREEGRKR</sequence>
<gene>
    <name evidence="2" type="primary">LOC104707416</name>
</gene>
<accession>A0ABM0T7K4</accession>
<name>A0ABM0T7K4_CAMSA</name>
<reference evidence="2" key="2">
    <citation type="submission" date="2025-08" db="UniProtKB">
        <authorList>
            <consortium name="RefSeq"/>
        </authorList>
    </citation>
    <scope>IDENTIFICATION</scope>
    <source>
        <tissue evidence="2">Leaf</tissue>
    </source>
</reference>
<dbReference type="Proteomes" id="UP000694864">
    <property type="component" value="Chromosome 8"/>
</dbReference>
<dbReference type="RefSeq" id="XP_010422065.1">
    <property type="nucleotide sequence ID" value="XM_010423763.1"/>
</dbReference>
<evidence type="ECO:0000313" key="2">
    <source>
        <dbReference type="RefSeq" id="XP_010422065.1"/>
    </source>
</evidence>
<evidence type="ECO:0000313" key="1">
    <source>
        <dbReference type="Proteomes" id="UP000694864"/>
    </source>
</evidence>
<protein>
    <submittedName>
        <fullName evidence="2">SEC12-like protein 2 isoform X1</fullName>
    </submittedName>
</protein>
<reference evidence="1" key="1">
    <citation type="journal article" date="2014" name="Nat. Commun.">
        <title>The emerging biofuel crop Camelina sativa retains a highly undifferentiated hexaploid genome structure.</title>
        <authorList>
            <person name="Kagale S."/>
            <person name="Koh C."/>
            <person name="Nixon J."/>
            <person name="Bollina V."/>
            <person name="Clarke W.E."/>
            <person name="Tuteja R."/>
            <person name="Spillane C."/>
            <person name="Robinson S.J."/>
            <person name="Links M.G."/>
            <person name="Clarke C."/>
            <person name="Higgins E.E."/>
            <person name="Huebert T."/>
            <person name="Sharpe A.G."/>
            <person name="Parkin I.A."/>
        </authorList>
    </citation>
    <scope>NUCLEOTIDE SEQUENCE [LARGE SCALE GENOMIC DNA]</scope>
    <source>
        <strain evidence="1">cv. DH55</strain>
    </source>
</reference>